<dbReference type="GO" id="GO:0005509">
    <property type="term" value="F:calcium ion binding"/>
    <property type="evidence" value="ECO:0007669"/>
    <property type="project" value="InterPro"/>
</dbReference>
<dbReference type="KEGG" id="lsd:EMK97_08340"/>
<dbReference type="SUPFAM" id="SSF47473">
    <property type="entry name" value="EF-hand"/>
    <property type="match status" value="1"/>
</dbReference>
<dbReference type="InterPro" id="IPR018247">
    <property type="entry name" value="EF_Hand_1_Ca_BS"/>
</dbReference>
<evidence type="ECO:0000313" key="4">
    <source>
        <dbReference type="Proteomes" id="UP000290244"/>
    </source>
</evidence>
<dbReference type="AlphaFoldDB" id="A0A4P6P479"/>
<dbReference type="PROSITE" id="PS00018">
    <property type="entry name" value="EF_HAND_1"/>
    <property type="match status" value="2"/>
</dbReference>
<name>A0A4P6P479_9GAMM</name>
<keyword evidence="4" id="KW-1185">Reference proteome</keyword>
<proteinExistence type="predicted"/>
<accession>A0A4P6P479</accession>
<dbReference type="Proteomes" id="UP000290244">
    <property type="component" value="Chromosome"/>
</dbReference>
<protein>
    <recommendedName>
        <fullName evidence="2">EF-hand domain-containing protein</fullName>
    </recommendedName>
</protein>
<dbReference type="InterPro" id="IPR002048">
    <property type="entry name" value="EF_hand_dom"/>
</dbReference>
<evidence type="ECO:0000259" key="2">
    <source>
        <dbReference type="Pfam" id="PF13202"/>
    </source>
</evidence>
<keyword evidence="1" id="KW-0732">Signal</keyword>
<feature type="signal peptide" evidence="1">
    <location>
        <begin position="1"/>
        <end position="25"/>
    </location>
</feature>
<feature type="chain" id="PRO_5020327847" description="EF-hand domain-containing protein" evidence="1">
    <location>
        <begin position="26"/>
        <end position="106"/>
    </location>
</feature>
<gene>
    <name evidence="3" type="ORF">EMK97_08340</name>
</gene>
<evidence type="ECO:0000313" key="3">
    <source>
        <dbReference type="EMBL" id="QBG35718.1"/>
    </source>
</evidence>
<dbReference type="EMBL" id="CP034759">
    <property type="protein sequence ID" value="QBG35718.1"/>
    <property type="molecule type" value="Genomic_DNA"/>
</dbReference>
<sequence length="106" mass="11381">MRNISLLKLSAVVVSASMASFFVSADEVSITSADKKPAQVQAQEKSGVEKIAFSALDTNKDGKLSKQEVSVSQNQLLAQAFSKIDLNADDELTQDELDSYIVAANK</sequence>
<dbReference type="RefSeq" id="WP_130601168.1">
    <property type="nucleotide sequence ID" value="NZ_CP034759.1"/>
</dbReference>
<feature type="domain" description="EF-hand" evidence="2">
    <location>
        <begin position="52"/>
        <end position="68"/>
    </location>
</feature>
<evidence type="ECO:0000256" key="1">
    <source>
        <dbReference type="SAM" id="SignalP"/>
    </source>
</evidence>
<dbReference type="OrthoDB" id="6228508at2"/>
<organism evidence="3 4">
    <name type="scientific">Litorilituus sediminis</name>
    <dbReference type="NCBI Taxonomy" id="718192"/>
    <lineage>
        <taxon>Bacteria</taxon>
        <taxon>Pseudomonadati</taxon>
        <taxon>Pseudomonadota</taxon>
        <taxon>Gammaproteobacteria</taxon>
        <taxon>Alteromonadales</taxon>
        <taxon>Colwelliaceae</taxon>
        <taxon>Litorilituus</taxon>
    </lineage>
</organism>
<dbReference type="Gene3D" id="1.10.238.10">
    <property type="entry name" value="EF-hand"/>
    <property type="match status" value="1"/>
</dbReference>
<dbReference type="Pfam" id="PF13202">
    <property type="entry name" value="EF-hand_5"/>
    <property type="match status" value="1"/>
</dbReference>
<reference evidence="3 4" key="1">
    <citation type="submission" date="2018-12" db="EMBL/GenBank/DDBJ databases">
        <title>Complete genome of Litorilituus sediminis.</title>
        <authorList>
            <person name="Liu A."/>
            <person name="Rong J."/>
        </authorList>
    </citation>
    <scope>NUCLEOTIDE SEQUENCE [LARGE SCALE GENOMIC DNA]</scope>
    <source>
        <strain evidence="3 4">JCM 17549</strain>
    </source>
</reference>
<dbReference type="InterPro" id="IPR011992">
    <property type="entry name" value="EF-hand-dom_pair"/>
</dbReference>